<feature type="transmembrane region" description="Helical" evidence="1">
    <location>
        <begin position="171"/>
        <end position="189"/>
    </location>
</feature>
<feature type="transmembrane region" description="Helical" evidence="1">
    <location>
        <begin position="222"/>
        <end position="242"/>
    </location>
</feature>
<feature type="transmembrane region" description="Helical" evidence="1">
    <location>
        <begin position="254"/>
        <end position="274"/>
    </location>
</feature>
<evidence type="ECO:0008006" key="4">
    <source>
        <dbReference type="Google" id="ProtNLM"/>
    </source>
</evidence>
<comment type="caution">
    <text evidence="2">The sequence shown here is derived from an EMBL/GenBank/DDBJ whole genome shotgun (WGS) entry which is preliminary data.</text>
</comment>
<organism evidence="2 3">
    <name type="scientific">Sphaerisporangium corydalis</name>
    <dbReference type="NCBI Taxonomy" id="1441875"/>
    <lineage>
        <taxon>Bacteria</taxon>
        <taxon>Bacillati</taxon>
        <taxon>Actinomycetota</taxon>
        <taxon>Actinomycetes</taxon>
        <taxon>Streptosporangiales</taxon>
        <taxon>Streptosporangiaceae</taxon>
        <taxon>Sphaerisporangium</taxon>
    </lineage>
</organism>
<name>A0ABV9EGX0_9ACTN</name>
<feature type="transmembrane region" description="Helical" evidence="1">
    <location>
        <begin position="286"/>
        <end position="302"/>
    </location>
</feature>
<dbReference type="Proteomes" id="UP001595891">
    <property type="component" value="Unassembled WGS sequence"/>
</dbReference>
<dbReference type="RefSeq" id="WP_262845657.1">
    <property type="nucleotide sequence ID" value="NZ_JANZYP010000041.1"/>
</dbReference>
<keyword evidence="3" id="KW-1185">Reference proteome</keyword>
<evidence type="ECO:0000256" key="1">
    <source>
        <dbReference type="SAM" id="Phobius"/>
    </source>
</evidence>
<accession>A0ABV9EGX0</accession>
<keyword evidence="1" id="KW-0812">Transmembrane</keyword>
<evidence type="ECO:0000313" key="2">
    <source>
        <dbReference type="EMBL" id="MFC4588797.1"/>
    </source>
</evidence>
<proteinExistence type="predicted"/>
<feature type="transmembrane region" description="Helical" evidence="1">
    <location>
        <begin position="85"/>
        <end position="106"/>
    </location>
</feature>
<feature type="transmembrane region" description="Helical" evidence="1">
    <location>
        <begin position="132"/>
        <end position="150"/>
    </location>
</feature>
<sequence>MNADDLVESYVSDVARLLPRKQRDDVALELRTLLRDELEAKAATAGRPADEEMARELLTGFGPPREAAARYRPHLTIIDPADSRGFLRVAGGGIAVIWLLGLLAAFQRRPVGSAGDVLAVLRDWWLSVGPQVLWWPGLLVVCYATAAFVRRRRPESGAWKPRRGDRDRINRVGYLAAGAFFVSGTLVLIDPGRMLEYVTGGRAAPAAYQAFVYDDDFFRHRAPWLLAFMVLHLAFYGVMIVRGRWNPLTRQIDIALGLTVCAILTWVLLAGDIFEARPTDQLTKTAITLIVITSLVDLSLKLRRQWRRITHRPYA</sequence>
<keyword evidence="1" id="KW-0472">Membrane</keyword>
<reference evidence="3" key="1">
    <citation type="journal article" date="2019" name="Int. J. Syst. Evol. Microbiol.">
        <title>The Global Catalogue of Microorganisms (GCM) 10K type strain sequencing project: providing services to taxonomists for standard genome sequencing and annotation.</title>
        <authorList>
            <consortium name="The Broad Institute Genomics Platform"/>
            <consortium name="The Broad Institute Genome Sequencing Center for Infectious Disease"/>
            <person name="Wu L."/>
            <person name="Ma J."/>
        </authorList>
    </citation>
    <scope>NUCLEOTIDE SEQUENCE [LARGE SCALE GENOMIC DNA]</scope>
    <source>
        <strain evidence="3">CCUG 49560</strain>
    </source>
</reference>
<evidence type="ECO:0000313" key="3">
    <source>
        <dbReference type="Proteomes" id="UP001595891"/>
    </source>
</evidence>
<protein>
    <recommendedName>
        <fullName evidence="4">DUF1707 domain-containing protein</fullName>
    </recommendedName>
</protein>
<dbReference type="EMBL" id="JBHSFN010000013">
    <property type="protein sequence ID" value="MFC4588797.1"/>
    <property type="molecule type" value="Genomic_DNA"/>
</dbReference>
<keyword evidence="1" id="KW-1133">Transmembrane helix</keyword>
<gene>
    <name evidence="2" type="ORF">ACFO8L_22095</name>
</gene>